<name>A0ACB9S8Q9_9MYRT</name>
<organism evidence="1 2">
    <name type="scientific">Melastoma candidum</name>
    <dbReference type="NCBI Taxonomy" id="119954"/>
    <lineage>
        <taxon>Eukaryota</taxon>
        <taxon>Viridiplantae</taxon>
        <taxon>Streptophyta</taxon>
        <taxon>Embryophyta</taxon>
        <taxon>Tracheophyta</taxon>
        <taxon>Spermatophyta</taxon>
        <taxon>Magnoliopsida</taxon>
        <taxon>eudicotyledons</taxon>
        <taxon>Gunneridae</taxon>
        <taxon>Pentapetalae</taxon>
        <taxon>rosids</taxon>
        <taxon>malvids</taxon>
        <taxon>Myrtales</taxon>
        <taxon>Melastomataceae</taxon>
        <taxon>Melastomatoideae</taxon>
        <taxon>Melastomateae</taxon>
        <taxon>Melastoma</taxon>
    </lineage>
</organism>
<evidence type="ECO:0000313" key="2">
    <source>
        <dbReference type="Proteomes" id="UP001057402"/>
    </source>
</evidence>
<comment type="caution">
    <text evidence="1">The sequence shown here is derived from an EMBL/GenBank/DDBJ whole genome shotgun (WGS) entry which is preliminary data.</text>
</comment>
<protein>
    <submittedName>
        <fullName evidence="1">Uncharacterized protein</fullName>
    </submittedName>
</protein>
<dbReference type="EMBL" id="CM042881">
    <property type="protein sequence ID" value="KAI4386451.1"/>
    <property type="molecule type" value="Genomic_DNA"/>
</dbReference>
<sequence>MLPVDGGYGHNPSPKANTSPNPCAYPGEETVLGYGDFHVISGASQEDDDDGLLSCIFSQHHITTTRSGEELVTVCEDANPMTEGRGTEAKSGQGARKRMSGKTDRHSKIRTAQGLRDRRIRLSLQVSRKFFDLQDMLGFDKASSTIEWLIAKSRGAIKGLSMRKGGTSSKGGAETSECNVPRRKESGPILGNEVLGIEKGMLGGESSRGNTKRGSREIARVRAKERTRAKMMAKISEFSISEENPNNCPNFSASDGHRDFSSIEVIEKFLGIASASESSPHGDPTSSYYTENAKGSSDDRFPDSYHGDRPAGHFGGYYPIS</sequence>
<proteinExistence type="predicted"/>
<keyword evidence="2" id="KW-1185">Reference proteome</keyword>
<reference evidence="2" key="1">
    <citation type="journal article" date="2023" name="Front. Plant Sci.">
        <title>Chromosomal-level genome assembly of Melastoma candidum provides insights into trichome evolution.</title>
        <authorList>
            <person name="Zhong Y."/>
            <person name="Wu W."/>
            <person name="Sun C."/>
            <person name="Zou P."/>
            <person name="Liu Y."/>
            <person name="Dai S."/>
            <person name="Zhou R."/>
        </authorList>
    </citation>
    <scope>NUCLEOTIDE SEQUENCE [LARGE SCALE GENOMIC DNA]</scope>
</reference>
<evidence type="ECO:0000313" key="1">
    <source>
        <dbReference type="EMBL" id="KAI4386451.1"/>
    </source>
</evidence>
<gene>
    <name evidence="1" type="ORF">MLD38_004382</name>
</gene>
<accession>A0ACB9S8Q9</accession>
<dbReference type="Proteomes" id="UP001057402">
    <property type="component" value="Chromosome 2"/>
</dbReference>